<dbReference type="Gene3D" id="3.10.620.30">
    <property type="match status" value="1"/>
</dbReference>
<gene>
    <name evidence="2" type="ORF">GXP67_23400</name>
</gene>
<dbReference type="PANTHER" id="PTHR33490">
    <property type="entry name" value="BLR5614 PROTEIN-RELATED"/>
    <property type="match status" value="1"/>
</dbReference>
<dbReference type="KEGG" id="rhoz:GXP67_23400"/>
<dbReference type="EMBL" id="CP048222">
    <property type="protein sequence ID" value="QHT69374.1"/>
    <property type="molecule type" value="Genomic_DNA"/>
</dbReference>
<dbReference type="PANTHER" id="PTHR33490:SF6">
    <property type="entry name" value="SLL1049 PROTEIN"/>
    <property type="match status" value="1"/>
</dbReference>
<evidence type="ECO:0000259" key="1">
    <source>
        <dbReference type="SMART" id="SM00460"/>
    </source>
</evidence>
<dbReference type="InterPro" id="IPR038765">
    <property type="entry name" value="Papain-like_cys_pep_sf"/>
</dbReference>
<dbReference type="AlphaFoldDB" id="A0A6C0GNF2"/>
<keyword evidence="3" id="KW-1185">Reference proteome</keyword>
<dbReference type="InterPro" id="IPR002931">
    <property type="entry name" value="Transglutaminase-like"/>
</dbReference>
<organism evidence="2 3">
    <name type="scientific">Rhodocytophaga rosea</name>
    <dbReference type="NCBI Taxonomy" id="2704465"/>
    <lineage>
        <taxon>Bacteria</taxon>
        <taxon>Pseudomonadati</taxon>
        <taxon>Bacteroidota</taxon>
        <taxon>Cytophagia</taxon>
        <taxon>Cytophagales</taxon>
        <taxon>Rhodocytophagaceae</taxon>
        <taxon>Rhodocytophaga</taxon>
    </lineage>
</organism>
<dbReference type="Pfam" id="PF01841">
    <property type="entry name" value="Transglut_core"/>
    <property type="match status" value="1"/>
</dbReference>
<dbReference type="SUPFAM" id="SSF54001">
    <property type="entry name" value="Cysteine proteinases"/>
    <property type="match status" value="1"/>
</dbReference>
<dbReference type="RefSeq" id="WP_162445363.1">
    <property type="nucleotide sequence ID" value="NZ_CP048222.1"/>
</dbReference>
<proteinExistence type="predicted"/>
<protein>
    <submittedName>
        <fullName evidence="2">Transglutaminase family protein</fullName>
    </submittedName>
</protein>
<evidence type="ECO:0000313" key="2">
    <source>
        <dbReference type="EMBL" id="QHT69374.1"/>
    </source>
</evidence>
<evidence type="ECO:0000313" key="3">
    <source>
        <dbReference type="Proteomes" id="UP000480178"/>
    </source>
</evidence>
<dbReference type="Proteomes" id="UP000480178">
    <property type="component" value="Chromosome"/>
</dbReference>
<dbReference type="SMART" id="SM00460">
    <property type="entry name" value="TGc"/>
    <property type="match status" value="1"/>
</dbReference>
<reference evidence="2 3" key="1">
    <citation type="submission" date="2020-01" db="EMBL/GenBank/DDBJ databases">
        <authorList>
            <person name="Kim M.K."/>
        </authorList>
    </citation>
    <scope>NUCLEOTIDE SEQUENCE [LARGE SCALE GENOMIC DNA]</scope>
    <source>
        <strain evidence="2 3">172606-1</strain>
    </source>
</reference>
<name>A0A6C0GNF2_9BACT</name>
<sequence>MTTEYQIEYYTHNVYETQVTDAYFEFLVAPCKDATQEITKLHFTNTLGEELYFHSNPFGLQVACLRTIKPFTDFAFCMKATVEKVHHNPYNISQLSLKEEQSSLLSRDFYIDHHLYLEYSKYTTISDVYSDLILYRKTDQSIFDFLQQLNQYIYDMLEFDTDPTDVHTTPDEVIFLKKGVCQDYSHLFLAMARKNRIPCRYVSGYLNQGNTNFVGAAVMHAWAEAFIPGHGWHGFDPTNNLLADLNHIKAAHGADYSDCSPLKGVLKTIGSHTMDYQVKVIPHVMENAQQ</sequence>
<accession>A0A6C0GNF2</accession>
<feature type="domain" description="Transglutaminase-like" evidence="1">
    <location>
        <begin position="173"/>
        <end position="239"/>
    </location>
</feature>